<keyword evidence="3" id="KW-1185">Reference proteome</keyword>
<accession>A0A8J4F499</accession>
<evidence type="ECO:0008006" key="4">
    <source>
        <dbReference type="Google" id="ProtNLM"/>
    </source>
</evidence>
<evidence type="ECO:0000313" key="3">
    <source>
        <dbReference type="Proteomes" id="UP000747399"/>
    </source>
</evidence>
<comment type="similarity">
    <text evidence="1">Belongs to the MinE family.</text>
</comment>
<dbReference type="EMBL" id="BNCO01000026">
    <property type="protein sequence ID" value="GIL56992.1"/>
    <property type="molecule type" value="Genomic_DNA"/>
</dbReference>
<organism evidence="2 3">
    <name type="scientific">Volvox africanus</name>
    <dbReference type="NCBI Taxonomy" id="51714"/>
    <lineage>
        <taxon>Eukaryota</taxon>
        <taxon>Viridiplantae</taxon>
        <taxon>Chlorophyta</taxon>
        <taxon>core chlorophytes</taxon>
        <taxon>Chlorophyceae</taxon>
        <taxon>CS clade</taxon>
        <taxon>Chlamydomonadales</taxon>
        <taxon>Volvocaceae</taxon>
        <taxon>Volvox</taxon>
    </lineage>
</organism>
<dbReference type="InterPro" id="IPR036707">
    <property type="entry name" value="MinE_sf"/>
</dbReference>
<protein>
    <recommendedName>
        <fullName evidence="4">Plastid division regulator MinE</fullName>
    </recommendedName>
</protein>
<dbReference type="Proteomes" id="UP000747399">
    <property type="component" value="Unassembled WGS sequence"/>
</dbReference>
<sequence>MDRTVLHCGVGWFNRCYLRKSCTENWKGAAAGPHGLHGLRGPVSRRVACYQHDVPRALVRTVGGPFIRSPRPSGNAVSELIHKLQLCFNIFFPEKPKDVTPKEEVKRRLKMVLVADRCGMSPGSLGELKKTIARALQDFVDIESEDAIEVEISDDPGLGTVYCVAIPVRRVKAETRFASDGYMESGSEGVLLEWDPTDLHSDPSSRFPMGC</sequence>
<evidence type="ECO:0000256" key="1">
    <source>
        <dbReference type="ARBA" id="ARBA00008168"/>
    </source>
</evidence>
<dbReference type="GO" id="GO:0051301">
    <property type="term" value="P:cell division"/>
    <property type="evidence" value="ECO:0007669"/>
    <property type="project" value="InterPro"/>
</dbReference>
<name>A0A8J4F499_9CHLO</name>
<proteinExistence type="inferred from homology"/>
<evidence type="ECO:0000313" key="2">
    <source>
        <dbReference type="EMBL" id="GIL56992.1"/>
    </source>
</evidence>
<gene>
    <name evidence="2" type="ORF">Vafri_12260</name>
</gene>
<dbReference type="AlphaFoldDB" id="A0A8J4F499"/>
<reference evidence="2" key="1">
    <citation type="journal article" date="2021" name="Proc. Natl. Acad. Sci. U.S.A.">
        <title>Three genomes in the algal genus Volvox reveal the fate of a haploid sex-determining region after a transition to homothallism.</title>
        <authorList>
            <person name="Yamamoto K."/>
            <person name="Hamaji T."/>
            <person name="Kawai-Toyooka H."/>
            <person name="Matsuzaki R."/>
            <person name="Takahashi F."/>
            <person name="Nishimura Y."/>
            <person name="Kawachi M."/>
            <person name="Noguchi H."/>
            <person name="Minakuchi Y."/>
            <person name="Umen J.G."/>
            <person name="Toyoda A."/>
            <person name="Nozaki H."/>
        </authorList>
    </citation>
    <scope>NUCLEOTIDE SEQUENCE</scope>
    <source>
        <strain evidence="2">NIES-3780</strain>
    </source>
</reference>
<dbReference type="InterPro" id="IPR005527">
    <property type="entry name" value="MinE"/>
</dbReference>
<dbReference type="Pfam" id="PF03776">
    <property type="entry name" value="MinE"/>
    <property type="match status" value="1"/>
</dbReference>
<dbReference type="Gene3D" id="3.30.1070.10">
    <property type="entry name" value="Cell division topological specificity factor MinE"/>
    <property type="match status" value="1"/>
</dbReference>
<comment type="caution">
    <text evidence="2">The sequence shown here is derived from an EMBL/GenBank/DDBJ whole genome shotgun (WGS) entry which is preliminary data.</text>
</comment>